<gene>
    <name evidence="2" type="ORF">Nepgr_023366</name>
</gene>
<name>A0AAD3XYZ2_NEPGR</name>
<evidence type="ECO:0000313" key="2">
    <source>
        <dbReference type="EMBL" id="GMH21524.1"/>
    </source>
</evidence>
<evidence type="ECO:0000256" key="1">
    <source>
        <dbReference type="SAM" id="MobiDB-lite"/>
    </source>
</evidence>
<protein>
    <submittedName>
        <fullName evidence="2">Uncharacterized protein</fullName>
    </submittedName>
</protein>
<comment type="caution">
    <text evidence="2">The sequence shown here is derived from an EMBL/GenBank/DDBJ whole genome shotgun (WGS) entry which is preliminary data.</text>
</comment>
<proteinExistence type="predicted"/>
<dbReference type="Proteomes" id="UP001279734">
    <property type="component" value="Unassembled WGS sequence"/>
</dbReference>
<sequence length="112" mass="12387">MTLKPHVSVQYPKGDYVEGSGKAARPMLLGGHILVRGPLEERPPPSVAERIGVDSEGSTHPHRPTHANAVRYLCTMCIFVRKLGKKLKMSIVRVLFKINRGKTGYRSSPVPE</sequence>
<feature type="region of interest" description="Disordered" evidence="1">
    <location>
        <begin position="36"/>
        <end position="65"/>
    </location>
</feature>
<evidence type="ECO:0000313" key="3">
    <source>
        <dbReference type="Proteomes" id="UP001279734"/>
    </source>
</evidence>
<accession>A0AAD3XYZ2</accession>
<reference evidence="2" key="1">
    <citation type="submission" date="2023-05" db="EMBL/GenBank/DDBJ databases">
        <title>Nepenthes gracilis genome sequencing.</title>
        <authorList>
            <person name="Fukushima K."/>
        </authorList>
    </citation>
    <scope>NUCLEOTIDE SEQUENCE</scope>
    <source>
        <strain evidence="2">SING2019-196</strain>
    </source>
</reference>
<keyword evidence="3" id="KW-1185">Reference proteome</keyword>
<organism evidence="2 3">
    <name type="scientific">Nepenthes gracilis</name>
    <name type="common">Slender pitcher plant</name>
    <dbReference type="NCBI Taxonomy" id="150966"/>
    <lineage>
        <taxon>Eukaryota</taxon>
        <taxon>Viridiplantae</taxon>
        <taxon>Streptophyta</taxon>
        <taxon>Embryophyta</taxon>
        <taxon>Tracheophyta</taxon>
        <taxon>Spermatophyta</taxon>
        <taxon>Magnoliopsida</taxon>
        <taxon>eudicotyledons</taxon>
        <taxon>Gunneridae</taxon>
        <taxon>Pentapetalae</taxon>
        <taxon>Caryophyllales</taxon>
        <taxon>Nepenthaceae</taxon>
        <taxon>Nepenthes</taxon>
    </lineage>
</organism>
<dbReference type="EMBL" id="BSYO01000023">
    <property type="protein sequence ID" value="GMH21524.1"/>
    <property type="molecule type" value="Genomic_DNA"/>
</dbReference>
<dbReference type="AlphaFoldDB" id="A0AAD3XYZ2"/>